<dbReference type="InterPro" id="IPR035979">
    <property type="entry name" value="RBD_domain_sf"/>
</dbReference>
<dbReference type="EMBL" id="CM000883">
    <property type="protein sequence ID" value="PNT64967.1"/>
    <property type="molecule type" value="Genomic_DNA"/>
</dbReference>
<dbReference type="Pfam" id="PF07744">
    <property type="entry name" value="SPOC"/>
    <property type="match status" value="1"/>
</dbReference>
<dbReference type="EnsemblPlants" id="PNT64955">
    <property type="protein sequence ID" value="PNT64955"/>
    <property type="gene ID" value="BRADI_4g35250v3"/>
</dbReference>
<sequence length="933" mass="100898">MATNYSVHPARPGPGGINTRPPRYGSSHGLTPSSREPEFPPHRSLGRSVCLSLPRPLMSSEPQLPDAAEASPSHPKESISGGGGAGAVPGAGHETNTLWVGNLPPFASEDDVMAAFTAHGALDCVLTRAGSRSYSFVLFRSLSESRAALEALRGAKVKGSSIRIEFARPARAIRNLWVGGISPSISKEELEEEFQKFGKIEGVAFSRDQTSAYIDFEKLEDAISAHRALNGTVLGGKELCVDFQRSRGRAERSEASNFNVRGSMPPVDMGFGHAKGPAGVRLREGNPTNVLWVGLPNTHKINEEALRRTMAAHGVVTNIKTFPERQYAFVEFATVEGASNAKNLLDGRLFNDSRIHVLFSNSELAPNKLDNLSPPAGFPRSEMYSDSRYAAPDYSGPGRGSHGALQGYDPRRGRSRYLDYDAVPITSGILPAPEAGSSSLTGRSAQNVFDPRETKRMRLDAGADPYDVRAGADGLHHDGAAHAEESLNTVIRIQGTVQQTSSSLGHFWRGSLAKCGAPVCRVRCLSIRKGIEIPLPDVVNCSARTGLDLLEMHYREASGFDIVFFLPDSEDDFVCYTEFLRYLGSKSRAGVVKFDQGATLFLVPPSDFLTNVLQVDGPERLYGVVLHIPQIPTAAFQRPQLTGPESQQPYDDERETMFTAQRNYSMVSSNDNHHLDAHYRGALREEAVQLALSSYPTTQTAGQQAQSSLKPDIMATLAKLIPNVQSSVPVTSQQMGNLQQPGQQFSTQAPSAHLTSYGSMVGAQEHSTHHTAYNPEIALNLPPPPPVPTLAPGAVMPSSMGGYSLPTQMNQQQYQPEQYYVSQSNYGLLPTASQSNLQASNNNLPAPPPPQLNNGPLPANNQVGNSTQLHLAAPFPADRVNQDFSSQAQQQQNVASGSVQAPDEADKNKKYQATLQFAHNLLLQLQRGSGNQP</sequence>
<dbReference type="EMBL" id="CM000883">
    <property type="protein sequence ID" value="PNT64954.1"/>
    <property type="molecule type" value="Genomic_DNA"/>
</dbReference>
<feature type="region of interest" description="Disordered" evidence="5">
    <location>
        <begin position="1"/>
        <end position="93"/>
    </location>
</feature>
<keyword evidence="2 4" id="KW-0694">RNA-binding</keyword>
<dbReference type="EnsemblPlants" id="PNT64964">
    <property type="protein sequence ID" value="PNT64964"/>
    <property type="gene ID" value="BRADI_4g35250v3"/>
</dbReference>
<dbReference type="EMBL" id="CM000883">
    <property type="protein sequence ID" value="PNT64960.1"/>
    <property type="molecule type" value="Genomic_DNA"/>
</dbReference>
<dbReference type="Gramene" id="PNT64955">
    <property type="protein sequence ID" value="PNT64955"/>
    <property type="gene ID" value="BRADI_4g35250v3"/>
</dbReference>
<dbReference type="Gramene" id="PNT64959">
    <property type="protein sequence ID" value="PNT64959"/>
    <property type="gene ID" value="BRADI_4g35250v3"/>
</dbReference>
<protein>
    <recommendedName>
        <fullName evidence="6">RRM domain-containing protein</fullName>
    </recommendedName>
</protein>
<dbReference type="STRING" id="15368.A0A2K2CSG3"/>
<evidence type="ECO:0000313" key="7">
    <source>
        <dbReference type="EMBL" id="PNT64967.1"/>
    </source>
</evidence>
<evidence type="ECO:0000313" key="9">
    <source>
        <dbReference type="Proteomes" id="UP000008810"/>
    </source>
</evidence>
<dbReference type="CDD" id="cd00590">
    <property type="entry name" value="RRM_SF"/>
    <property type="match status" value="3"/>
</dbReference>
<feature type="region of interest" description="Disordered" evidence="5">
    <location>
        <begin position="882"/>
        <end position="910"/>
    </location>
</feature>
<reference evidence="7" key="2">
    <citation type="submission" date="2017-06" db="EMBL/GenBank/DDBJ databases">
        <title>WGS assembly of Brachypodium distachyon.</title>
        <authorList>
            <consortium name="The International Brachypodium Initiative"/>
            <person name="Lucas S."/>
            <person name="Harmon-Smith M."/>
            <person name="Lail K."/>
            <person name="Tice H."/>
            <person name="Grimwood J."/>
            <person name="Bruce D."/>
            <person name="Barry K."/>
            <person name="Shu S."/>
            <person name="Lindquist E."/>
            <person name="Wang M."/>
            <person name="Pitluck S."/>
            <person name="Vogel J.P."/>
            <person name="Garvin D.F."/>
            <person name="Mockler T.C."/>
            <person name="Schmutz J."/>
            <person name="Rokhsar D."/>
            <person name="Bevan M.W."/>
        </authorList>
    </citation>
    <scope>NUCLEOTIDE SEQUENCE</scope>
    <source>
        <strain evidence="7">Bd21</strain>
    </source>
</reference>
<evidence type="ECO:0000259" key="6">
    <source>
        <dbReference type="PROSITE" id="PS50102"/>
    </source>
</evidence>
<dbReference type="Gramene" id="PNT64946">
    <property type="protein sequence ID" value="PNT64946"/>
    <property type="gene ID" value="BRADI_4g35250v3"/>
</dbReference>
<proteinExistence type="predicted"/>
<dbReference type="Proteomes" id="UP000008810">
    <property type="component" value="Chromosome 4"/>
</dbReference>
<dbReference type="EMBL" id="CM000883">
    <property type="protein sequence ID" value="PNT64955.1"/>
    <property type="molecule type" value="Genomic_DNA"/>
</dbReference>
<dbReference type="InterPro" id="IPR012677">
    <property type="entry name" value="Nucleotide-bd_a/b_plait_sf"/>
</dbReference>
<keyword evidence="3" id="KW-0539">Nucleus</keyword>
<dbReference type="EnsemblPlants" id="PNT64954">
    <property type="protein sequence ID" value="PNT64954"/>
    <property type="gene ID" value="BRADI_4g35250v3"/>
</dbReference>
<evidence type="ECO:0000313" key="8">
    <source>
        <dbReference type="EnsemblPlants" id="PNT64946"/>
    </source>
</evidence>
<dbReference type="PROSITE" id="PS50102">
    <property type="entry name" value="RRM"/>
    <property type="match status" value="3"/>
</dbReference>
<dbReference type="FunFam" id="3.30.70.330:FF:000415">
    <property type="entry name" value="Flowering time control protein FPA"/>
    <property type="match status" value="1"/>
</dbReference>
<reference evidence="7 8" key="1">
    <citation type="journal article" date="2010" name="Nature">
        <title>Genome sequencing and analysis of the model grass Brachypodium distachyon.</title>
        <authorList>
            <consortium name="International Brachypodium Initiative"/>
        </authorList>
    </citation>
    <scope>NUCLEOTIDE SEQUENCE [LARGE SCALE GENOMIC DNA]</scope>
    <source>
        <strain evidence="7 8">Bd21</strain>
    </source>
</reference>
<dbReference type="EMBL" id="CM000883">
    <property type="protein sequence ID" value="PNT64946.1"/>
    <property type="molecule type" value="Genomic_DNA"/>
</dbReference>
<dbReference type="ExpressionAtlas" id="A0A2K2CSG3">
    <property type="expression patterns" value="baseline"/>
</dbReference>
<dbReference type="EnsemblPlants" id="PNT64946">
    <property type="protein sequence ID" value="PNT64946"/>
    <property type="gene ID" value="BRADI_4g35250v3"/>
</dbReference>
<reference evidence="8" key="3">
    <citation type="submission" date="2018-08" db="UniProtKB">
        <authorList>
            <consortium name="EnsemblPlants"/>
        </authorList>
    </citation>
    <scope>IDENTIFICATION</scope>
    <source>
        <strain evidence="8">cv. Bd21</strain>
    </source>
</reference>
<gene>
    <name evidence="8" type="primary">LOC100825444</name>
    <name evidence="7" type="ORF">BRADI_4g35250v3</name>
</gene>
<dbReference type="EnsemblPlants" id="PNT64959">
    <property type="protein sequence ID" value="PNT64959"/>
    <property type="gene ID" value="BRADI_4g35250v3"/>
</dbReference>
<dbReference type="Pfam" id="PF00076">
    <property type="entry name" value="RRM_1"/>
    <property type="match status" value="3"/>
</dbReference>
<dbReference type="InterPro" id="IPR000504">
    <property type="entry name" value="RRM_dom"/>
</dbReference>
<dbReference type="Gramene" id="PNT64967">
    <property type="protein sequence ID" value="PNT64967"/>
    <property type="gene ID" value="BRADI_4g35250v3"/>
</dbReference>
<dbReference type="SUPFAM" id="SSF54928">
    <property type="entry name" value="RNA-binding domain, RBD"/>
    <property type="match status" value="2"/>
</dbReference>
<dbReference type="Gramene" id="PNT64960">
    <property type="protein sequence ID" value="PNT64960"/>
    <property type="gene ID" value="BRADI_4g35250v3"/>
</dbReference>
<dbReference type="Gramene" id="PNT64964">
    <property type="protein sequence ID" value="PNT64964"/>
    <property type="gene ID" value="BRADI_4g35250v3"/>
</dbReference>
<dbReference type="AlphaFoldDB" id="A0A2K2CSG3"/>
<feature type="compositionally biased region" description="Low complexity" evidence="5">
    <location>
        <begin position="852"/>
        <end position="862"/>
    </location>
</feature>
<dbReference type="PANTHER" id="PTHR23189">
    <property type="entry name" value="RNA RECOGNITION MOTIF-CONTAINING"/>
    <property type="match status" value="1"/>
</dbReference>
<feature type="domain" description="RRM" evidence="6">
    <location>
        <begin position="288"/>
        <end position="362"/>
    </location>
</feature>
<feature type="domain" description="RRM" evidence="6">
    <location>
        <begin position="174"/>
        <end position="246"/>
    </location>
</feature>
<dbReference type="Gene3D" id="3.30.70.330">
    <property type="match status" value="3"/>
</dbReference>
<dbReference type="OrthoDB" id="439808at2759"/>
<dbReference type="InterPro" id="IPR012921">
    <property type="entry name" value="SPOC_C"/>
</dbReference>
<dbReference type="EnsemblPlants" id="PNT64960">
    <property type="protein sequence ID" value="PNT64960"/>
    <property type="gene ID" value="BRADI_4g35250v3"/>
</dbReference>
<evidence type="ECO:0000256" key="2">
    <source>
        <dbReference type="ARBA" id="ARBA00022884"/>
    </source>
</evidence>
<dbReference type="Gramene" id="PNT64954">
    <property type="protein sequence ID" value="PNT64954"/>
    <property type="gene ID" value="BRADI_4g35250v3"/>
</dbReference>
<dbReference type="GO" id="GO:0005634">
    <property type="term" value="C:nucleus"/>
    <property type="evidence" value="ECO:0007669"/>
    <property type="project" value="UniProtKB-SubCell"/>
</dbReference>
<dbReference type="CDD" id="cd21546">
    <property type="entry name" value="SPOC_FPA-like"/>
    <property type="match status" value="1"/>
</dbReference>
<dbReference type="SMART" id="SM00360">
    <property type="entry name" value="RRM"/>
    <property type="match status" value="3"/>
</dbReference>
<evidence type="ECO:0000256" key="1">
    <source>
        <dbReference type="ARBA" id="ARBA00004123"/>
    </source>
</evidence>
<feature type="domain" description="RRM" evidence="6">
    <location>
        <begin position="96"/>
        <end position="169"/>
    </location>
</feature>
<evidence type="ECO:0000256" key="4">
    <source>
        <dbReference type="PROSITE-ProRule" id="PRU00176"/>
    </source>
</evidence>
<comment type="subcellular location">
    <subcellularLocation>
        <location evidence="1">Nucleus</location>
    </subcellularLocation>
</comment>
<evidence type="ECO:0000256" key="3">
    <source>
        <dbReference type="ARBA" id="ARBA00023242"/>
    </source>
</evidence>
<feature type="compositionally biased region" description="Gly residues" evidence="5">
    <location>
        <begin position="80"/>
        <end position="89"/>
    </location>
</feature>
<dbReference type="EnsemblPlants" id="PNT64967">
    <property type="protein sequence ID" value="PNT64967"/>
    <property type="gene ID" value="BRADI_4g35250v3"/>
</dbReference>
<feature type="compositionally biased region" description="Low complexity" evidence="5">
    <location>
        <begin position="882"/>
        <end position="901"/>
    </location>
</feature>
<dbReference type="FunCoup" id="A0A2K2CSG3">
    <property type="interactions" value="1844"/>
</dbReference>
<dbReference type="EMBL" id="CM000883">
    <property type="protein sequence ID" value="PNT64959.1"/>
    <property type="molecule type" value="Genomic_DNA"/>
</dbReference>
<feature type="compositionally biased region" description="Low complexity" evidence="5">
    <location>
        <begin position="835"/>
        <end position="844"/>
    </location>
</feature>
<dbReference type="EMBL" id="CM000883">
    <property type="protein sequence ID" value="PNT64964.1"/>
    <property type="molecule type" value="Genomic_DNA"/>
</dbReference>
<feature type="region of interest" description="Disordered" evidence="5">
    <location>
        <begin position="835"/>
        <end position="864"/>
    </location>
</feature>
<keyword evidence="9" id="KW-1185">Reference proteome</keyword>
<organism evidence="7">
    <name type="scientific">Brachypodium distachyon</name>
    <name type="common">Purple false brome</name>
    <name type="synonym">Trachynia distachya</name>
    <dbReference type="NCBI Taxonomy" id="15368"/>
    <lineage>
        <taxon>Eukaryota</taxon>
        <taxon>Viridiplantae</taxon>
        <taxon>Streptophyta</taxon>
        <taxon>Embryophyta</taxon>
        <taxon>Tracheophyta</taxon>
        <taxon>Spermatophyta</taxon>
        <taxon>Magnoliopsida</taxon>
        <taxon>Liliopsida</taxon>
        <taxon>Poales</taxon>
        <taxon>Poaceae</taxon>
        <taxon>BOP clade</taxon>
        <taxon>Pooideae</taxon>
        <taxon>Stipodae</taxon>
        <taxon>Brachypodieae</taxon>
        <taxon>Brachypodium</taxon>
    </lineage>
</organism>
<evidence type="ECO:0000256" key="5">
    <source>
        <dbReference type="SAM" id="MobiDB-lite"/>
    </source>
</evidence>
<accession>A0A2K2CSG3</accession>
<name>A0A2K2CSG3_BRADI</name>
<dbReference type="GO" id="GO:0003723">
    <property type="term" value="F:RNA binding"/>
    <property type="evidence" value="ECO:0000318"/>
    <property type="project" value="GO_Central"/>
</dbReference>